<keyword evidence="8" id="KW-0997">Cell inner membrane</keyword>
<organism evidence="10 11">
    <name type="scientific">Gimibacter soli</name>
    <dbReference type="NCBI Taxonomy" id="3024400"/>
    <lineage>
        <taxon>Bacteria</taxon>
        <taxon>Pseudomonadati</taxon>
        <taxon>Pseudomonadota</taxon>
        <taxon>Alphaproteobacteria</taxon>
        <taxon>Kordiimonadales</taxon>
        <taxon>Temperatibacteraceae</taxon>
        <taxon>Gimibacter</taxon>
    </lineage>
</organism>
<protein>
    <submittedName>
        <fullName evidence="10">Alanine/glycine:cation symporter family protein</fullName>
    </submittedName>
</protein>
<accession>A0AAF0BKL2</accession>
<reference evidence="10" key="1">
    <citation type="submission" date="2023-01" db="EMBL/GenBank/DDBJ databases">
        <title>The genome sequence of Kordiimonadaceae bacterium 6D33.</title>
        <authorList>
            <person name="Liu Y."/>
        </authorList>
    </citation>
    <scope>NUCLEOTIDE SEQUENCE</scope>
    <source>
        <strain evidence="10">6D33</strain>
    </source>
</reference>
<keyword evidence="7 8" id="KW-0472">Membrane</keyword>
<keyword evidence="3 8" id="KW-0813">Transport</keyword>
<dbReference type="KEGG" id="gso:PH603_11105"/>
<evidence type="ECO:0000313" key="11">
    <source>
        <dbReference type="Proteomes" id="UP001217500"/>
    </source>
</evidence>
<gene>
    <name evidence="10" type="ORF">PH603_11105</name>
</gene>
<dbReference type="GO" id="GO:0005886">
    <property type="term" value="C:plasma membrane"/>
    <property type="evidence" value="ECO:0007669"/>
    <property type="project" value="UniProtKB-SubCell"/>
</dbReference>
<feature type="signal peptide" evidence="9">
    <location>
        <begin position="1"/>
        <end position="21"/>
    </location>
</feature>
<keyword evidence="5 8" id="KW-0812">Transmembrane</keyword>
<evidence type="ECO:0000256" key="1">
    <source>
        <dbReference type="ARBA" id="ARBA00004651"/>
    </source>
</evidence>
<feature type="transmembrane region" description="Helical" evidence="8">
    <location>
        <begin position="304"/>
        <end position="327"/>
    </location>
</feature>
<feature type="transmembrane region" description="Helical" evidence="8">
    <location>
        <begin position="478"/>
        <end position="494"/>
    </location>
</feature>
<name>A0AAF0BKL2_9PROT</name>
<dbReference type="PANTHER" id="PTHR30330:SF3">
    <property type="entry name" value="TRANSCRIPTIONAL REGULATOR, LRP FAMILY"/>
    <property type="match status" value="1"/>
</dbReference>
<dbReference type="Pfam" id="PF01235">
    <property type="entry name" value="Na_Ala_symp"/>
    <property type="match status" value="1"/>
</dbReference>
<dbReference type="EMBL" id="CP116805">
    <property type="protein sequence ID" value="WCL53087.1"/>
    <property type="molecule type" value="Genomic_DNA"/>
</dbReference>
<evidence type="ECO:0000256" key="6">
    <source>
        <dbReference type="ARBA" id="ARBA00022989"/>
    </source>
</evidence>
<feature type="transmembrane region" description="Helical" evidence="8">
    <location>
        <begin position="65"/>
        <end position="86"/>
    </location>
</feature>
<evidence type="ECO:0000256" key="4">
    <source>
        <dbReference type="ARBA" id="ARBA00022475"/>
    </source>
</evidence>
<feature type="transmembrane region" description="Helical" evidence="8">
    <location>
        <begin position="455"/>
        <end position="472"/>
    </location>
</feature>
<comment type="subcellular location">
    <subcellularLocation>
        <location evidence="8">Cell inner membrane</location>
        <topology evidence="8">Multi-pass membrane protein</topology>
    </subcellularLocation>
    <subcellularLocation>
        <location evidence="1">Cell membrane</location>
        <topology evidence="1">Multi-pass membrane protein</topology>
    </subcellularLocation>
</comment>
<dbReference type="GO" id="GO:0005283">
    <property type="term" value="F:amino acid:sodium symporter activity"/>
    <property type="evidence" value="ECO:0007669"/>
    <property type="project" value="InterPro"/>
</dbReference>
<keyword evidence="6 8" id="KW-1133">Transmembrane helix</keyword>
<dbReference type="InterPro" id="IPR001463">
    <property type="entry name" value="Na/Ala_symport"/>
</dbReference>
<dbReference type="NCBIfam" id="TIGR00835">
    <property type="entry name" value="agcS"/>
    <property type="match status" value="1"/>
</dbReference>
<dbReference type="PANTHER" id="PTHR30330">
    <property type="entry name" value="AGSS FAMILY TRANSPORTER, SODIUM-ALANINE"/>
    <property type="match status" value="1"/>
</dbReference>
<keyword evidence="11" id="KW-1185">Reference proteome</keyword>
<proteinExistence type="inferred from homology"/>
<evidence type="ECO:0000256" key="7">
    <source>
        <dbReference type="ARBA" id="ARBA00023136"/>
    </source>
</evidence>
<feature type="transmembrane region" description="Helical" evidence="8">
    <location>
        <begin position="201"/>
        <end position="221"/>
    </location>
</feature>
<dbReference type="Gene3D" id="1.20.1740.10">
    <property type="entry name" value="Amino acid/polyamine transporter I"/>
    <property type="match status" value="1"/>
</dbReference>
<evidence type="ECO:0000256" key="8">
    <source>
        <dbReference type="RuleBase" id="RU363064"/>
    </source>
</evidence>
<dbReference type="AlphaFoldDB" id="A0AAF0BKL2"/>
<feature type="transmembrane region" description="Helical" evidence="8">
    <location>
        <begin position="116"/>
        <end position="138"/>
    </location>
</feature>
<evidence type="ECO:0000256" key="5">
    <source>
        <dbReference type="ARBA" id="ARBA00022692"/>
    </source>
</evidence>
<keyword evidence="9" id="KW-0732">Signal</keyword>
<comment type="similarity">
    <text evidence="2 8">Belongs to the alanine or glycine:cation symporter (AGCS) (TC 2.A.25) family.</text>
</comment>
<evidence type="ECO:0000256" key="9">
    <source>
        <dbReference type="SAM" id="SignalP"/>
    </source>
</evidence>
<evidence type="ECO:0000256" key="2">
    <source>
        <dbReference type="ARBA" id="ARBA00009261"/>
    </source>
</evidence>
<feature type="transmembrane region" description="Helical" evidence="8">
    <location>
        <begin position="413"/>
        <end position="434"/>
    </location>
</feature>
<keyword evidence="4" id="KW-1003">Cell membrane</keyword>
<evidence type="ECO:0000313" key="10">
    <source>
        <dbReference type="EMBL" id="WCL53087.1"/>
    </source>
</evidence>
<feature type="transmembrane region" description="Helical" evidence="8">
    <location>
        <begin position="277"/>
        <end position="298"/>
    </location>
</feature>
<dbReference type="Proteomes" id="UP001217500">
    <property type="component" value="Chromosome"/>
</dbReference>
<feature type="transmembrane region" description="Helical" evidence="8">
    <location>
        <begin position="144"/>
        <end position="161"/>
    </location>
</feature>
<feature type="transmembrane region" description="Helical" evidence="8">
    <location>
        <begin position="361"/>
        <end position="384"/>
    </location>
</feature>
<sequence length="520" mass="54899">MIIRLLAAIGALVGLSQAAFAQEAAERTFSQTVNDTISPITDFISNEIIFFKIPLSAFIDGAPDVPFLIVWLLSGGIFFTFYMGFINLRGFAQSLRIVSGRYDNPADPGEVTHFQALTAALSATVGLGNIAGVALAITLGGPGATFWMILAGLFGMTSKFVEVTLGHKYRQIDENGVVAGGPMHYLSKGLAARNWPNAGRIVAVIFAVICIGGAFGAGNMFQANQATAQLANVAADLTGGAESIFFGRPWIFGIIYAAGLALVIVGGIRGITRVTEFLVPIMAGIYVIAALFIIGANIEHLPDAFVAIFEGAFTGDGVAGGILGVMYMGLRRATFSNEAGLGTASIAHAAAKTKEPVAEGLVALLEPFVDTVVICTMTALVIIITDMHINGAGLDGIALTSAAFDSFIDGFRYVLTIAVPLFAFSTTITYYYYGERALHFLTGGNKGNTVHVYKATYLAAIVVGSAMQLTAVMDFADAMLLALGFPNLVGVFIMRREVKAMLTDYLTRLKAGEIKPFTGK</sequence>
<dbReference type="PRINTS" id="PR00175">
    <property type="entry name" value="NAALASMPORT"/>
</dbReference>
<keyword evidence="8" id="KW-0769">Symport</keyword>
<dbReference type="RefSeq" id="WP_289502599.1">
    <property type="nucleotide sequence ID" value="NZ_CP116805.1"/>
</dbReference>
<feature type="transmembrane region" description="Helical" evidence="8">
    <location>
        <begin position="250"/>
        <end position="268"/>
    </location>
</feature>
<evidence type="ECO:0000256" key="3">
    <source>
        <dbReference type="ARBA" id="ARBA00022448"/>
    </source>
</evidence>
<feature type="chain" id="PRO_5041990013" evidence="9">
    <location>
        <begin position="22"/>
        <end position="520"/>
    </location>
</feature>